<dbReference type="EMBL" id="BAAANT010000039">
    <property type="protein sequence ID" value="GAA2153809.1"/>
    <property type="molecule type" value="Genomic_DNA"/>
</dbReference>
<reference evidence="4" key="1">
    <citation type="journal article" date="2019" name="Int. J. Syst. Evol. Microbiol.">
        <title>The Global Catalogue of Microorganisms (GCM) 10K type strain sequencing project: providing services to taxonomists for standard genome sequencing and annotation.</title>
        <authorList>
            <consortium name="The Broad Institute Genomics Platform"/>
            <consortium name="The Broad Institute Genome Sequencing Center for Infectious Disease"/>
            <person name="Wu L."/>
            <person name="Ma J."/>
        </authorList>
    </citation>
    <scope>NUCLEOTIDE SEQUENCE [LARGE SCALE GENOMIC DNA]</scope>
    <source>
        <strain evidence="4">JCM 14560</strain>
    </source>
</reference>
<comment type="caution">
    <text evidence="3">The sequence shown here is derived from an EMBL/GenBank/DDBJ whole genome shotgun (WGS) entry which is preliminary data.</text>
</comment>
<sequence>MPVSEIESKIESLVPAWLYLPDISEQWGVPVTEVRDMVKSGQLIAVRRGPNKSLQVPAPFIDGPGLVKHLSGTMTLLRDAKMTDEEILEWLFTEDPTLPGSPIQALVENRGTEVKRRAQAELL</sequence>
<feature type="domain" description="DNA-binding protein Rv2175c wHTH" evidence="2">
    <location>
        <begin position="16"/>
        <end position="61"/>
    </location>
</feature>
<dbReference type="InterPro" id="IPR041098">
    <property type="entry name" value="Rv2175c_C"/>
</dbReference>
<keyword evidence="3" id="KW-0238">DNA-binding</keyword>
<dbReference type="InterPro" id="IPR048576">
    <property type="entry name" value="Rv2175c_wHTH"/>
</dbReference>
<evidence type="ECO:0000313" key="4">
    <source>
        <dbReference type="Proteomes" id="UP001422759"/>
    </source>
</evidence>
<organism evidence="3 4">
    <name type="scientific">Kitasatospora kazusensis</name>
    <dbReference type="NCBI Taxonomy" id="407974"/>
    <lineage>
        <taxon>Bacteria</taxon>
        <taxon>Bacillati</taxon>
        <taxon>Actinomycetota</taxon>
        <taxon>Actinomycetes</taxon>
        <taxon>Kitasatosporales</taxon>
        <taxon>Streptomycetaceae</taxon>
        <taxon>Kitasatospora</taxon>
    </lineage>
</organism>
<name>A0ABP5LYZ4_9ACTN</name>
<keyword evidence="4" id="KW-1185">Reference proteome</keyword>
<dbReference type="Proteomes" id="UP001422759">
    <property type="component" value="Unassembled WGS sequence"/>
</dbReference>
<gene>
    <name evidence="3" type="ORF">GCM10009760_51940</name>
</gene>
<protein>
    <submittedName>
        <fullName evidence="3">Rv2175c family DNA-binding protein</fullName>
    </submittedName>
</protein>
<evidence type="ECO:0000313" key="3">
    <source>
        <dbReference type="EMBL" id="GAA2153809.1"/>
    </source>
</evidence>
<evidence type="ECO:0000259" key="2">
    <source>
        <dbReference type="Pfam" id="PF21531"/>
    </source>
</evidence>
<dbReference type="Pfam" id="PF18367">
    <property type="entry name" value="Rv2175c_C"/>
    <property type="match status" value="1"/>
</dbReference>
<proteinExistence type="predicted"/>
<dbReference type="GO" id="GO:0003677">
    <property type="term" value="F:DNA binding"/>
    <property type="evidence" value="ECO:0007669"/>
    <property type="project" value="UniProtKB-KW"/>
</dbReference>
<feature type="domain" description="Rv2175c C-terminal" evidence="1">
    <location>
        <begin position="67"/>
        <end position="120"/>
    </location>
</feature>
<dbReference type="Pfam" id="PF21531">
    <property type="entry name" value="Rv2175c_wHTH"/>
    <property type="match status" value="1"/>
</dbReference>
<accession>A0ABP5LYZ4</accession>
<evidence type="ECO:0000259" key="1">
    <source>
        <dbReference type="Pfam" id="PF18367"/>
    </source>
</evidence>